<accession>A0A5D2F032</accession>
<dbReference type="Proteomes" id="UP000323506">
    <property type="component" value="Chromosome A10"/>
</dbReference>
<keyword evidence="2" id="KW-1185">Reference proteome</keyword>
<reference evidence="1 2" key="1">
    <citation type="submission" date="2019-06" db="EMBL/GenBank/DDBJ databases">
        <title>WGS assembly of Gossypium darwinii.</title>
        <authorList>
            <person name="Chen Z.J."/>
            <person name="Sreedasyam A."/>
            <person name="Ando A."/>
            <person name="Song Q."/>
            <person name="De L."/>
            <person name="Hulse-Kemp A."/>
            <person name="Ding M."/>
            <person name="Ye W."/>
            <person name="Kirkbride R."/>
            <person name="Jenkins J."/>
            <person name="Plott C."/>
            <person name="Lovell J."/>
            <person name="Lin Y.-M."/>
            <person name="Vaughn R."/>
            <person name="Liu B."/>
            <person name="Li W."/>
            <person name="Simpson S."/>
            <person name="Scheffler B."/>
            <person name="Saski C."/>
            <person name="Grover C."/>
            <person name="Hu G."/>
            <person name="Conover J."/>
            <person name="Carlson J."/>
            <person name="Shu S."/>
            <person name="Boston L."/>
            <person name="Williams M."/>
            <person name="Peterson D."/>
            <person name="Mcgee K."/>
            <person name="Jones D."/>
            <person name="Wendel J."/>
            <person name="Stelly D."/>
            <person name="Grimwood J."/>
            <person name="Schmutz J."/>
        </authorList>
    </citation>
    <scope>NUCLEOTIDE SEQUENCE [LARGE SCALE GENOMIC DNA]</scope>
    <source>
        <strain evidence="1">1808015.09</strain>
    </source>
</reference>
<organism evidence="1 2">
    <name type="scientific">Gossypium darwinii</name>
    <name type="common">Darwin's cotton</name>
    <name type="synonym">Gossypium barbadense var. darwinii</name>
    <dbReference type="NCBI Taxonomy" id="34276"/>
    <lineage>
        <taxon>Eukaryota</taxon>
        <taxon>Viridiplantae</taxon>
        <taxon>Streptophyta</taxon>
        <taxon>Embryophyta</taxon>
        <taxon>Tracheophyta</taxon>
        <taxon>Spermatophyta</taxon>
        <taxon>Magnoliopsida</taxon>
        <taxon>eudicotyledons</taxon>
        <taxon>Gunneridae</taxon>
        <taxon>Pentapetalae</taxon>
        <taxon>rosids</taxon>
        <taxon>malvids</taxon>
        <taxon>Malvales</taxon>
        <taxon>Malvaceae</taxon>
        <taxon>Malvoideae</taxon>
        <taxon>Gossypium</taxon>
    </lineage>
</organism>
<dbReference type="AlphaFoldDB" id="A0A5D2F032"/>
<proteinExistence type="predicted"/>
<gene>
    <name evidence="1" type="ORF">ES288_A10G149700v1</name>
</gene>
<name>A0A5D2F032_GOSDA</name>
<evidence type="ECO:0000313" key="1">
    <source>
        <dbReference type="EMBL" id="TYG98847.1"/>
    </source>
</evidence>
<evidence type="ECO:0000313" key="2">
    <source>
        <dbReference type="Proteomes" id="UP000323506"/>
    </source>
</evidence>
<protein>
    <submittedName>
        <fullName evidence="1">Uncharacterized protein</fullName>
    </submittedName>
</protein>
<dbReference type="EMBL" id="CM017697">
    <property type="protein sequence ID" value="TYG98847.1"/>
    <property type="molecule type" value="Genomic_DNA"/>
</dbReference>
<sequence length="36" mass="4438">MLFHFKPLVEMMHMQKLWYKMANGTDSMAFGFLRYH</sequence>